<accession>A0A7Y6QBI6</accession>
<evidence type="ECO:0000313" key="3">
    <source>
        <dbReference type="Proteomes" id="UP000520198"/>
    </source>
</evidence>
<dbReference type="InterPro" id="IPR036390">
    <property type="entry name" value="WH_DNA-bd_sf"/>
</dbReference>
<evidence type="ECO:0000313" key="2">
    <source>
        <dbReference type="EMBL" id="NVD42325.1"/>
    </source>
</evidence>
<dbReference type="PROSITE" id="PS50931">
    <property type="entry name" value="HTH_LYSR"/>
    <property type="match status" value="1"/>
</dbReference>
<reference evidence="2 3" key="1">
    <citation type="submission" date="2020-06" db="EMBL/GenBank/DDBJ databases">
        <authorList>
            <person name="Grouzdev D.S."/>
        </authorList>
    </citation>
    <scope>NUCLEOTIDE SEQUENCE [LARGE SCALE GENOMIC DNA]</scope>
    <source>
        <strain evidence="2 3">HO-A22</strain>
    </source>
</reference>
<sequence>MVSAHLPLNRLRAFEAAARLGSFAGAGAKPNVTPSAVLQHIRD</sequence>
<feature type="domain" description="HTH lysR-type" evidence="1">
    <location>
        <begin position="6"/>
        <end position="43"/>
    </location>
</feature>
<dbReference type="InterPro" id="IPR036388">
    <property type="entry name" value="WH-like_DNA-bd_sf"/>
</dbReference>
<dbReference type="AlphaFoldDB" id="A0A7Y6QBI6"/>
<organism evidence="2 3">
    <name type="scientific">Ensifer oleiphilus</name>
    <dbReference type="NCBI Taxonomy" id="2742698"/>
    <lineage>
        <taxon>Bacteria</taxon>
        <taxon>Pseudomonadati</taxon>
        <taxon>Pseudomonadota</taxon>
        <taxon>Alphaproteobacteria</taxon>
        <taxon>Hyphomicrobiales</taxon>
        <taxon>Rhizobiaceae</taxon>
        <taxon>Sinorhizobium/Ensifer group</taxon>
        <taxon>Ensifer</taxon>
    </lineage>
</organism>
<dbReference type="EMBL" id="JABWDU010000008">
    <property type="protein sequence ID" value="NVD42325.1"/>
    <property type="molecule type" value="Genomic_DNA"/>
</dbReference>
<dbReference type="GO" id="GO:0003700">
    <property type="term" value="F:DNA-binding transcription factor activity"/>
    <property type="evidence" value="ECO:0007669"/>
    <property type="project" value="InterPro"/>
</dbReference>
<dbReference type="SUPFAM" id="SSF46785">
    <property type="entry name" value="Winged helix' DNA-binding domain"/>
    <property type="match status" value="1"/>
</dbReference>
<proteinExistence type="predicted"/>
<keyword evidence="3" id="KW-1185">Reference proteome</keyword>
<gene>
    <name evidence="2" type="ORF">HT585_25990</name>
</gene>
<comment type="caution">
    <text evidence="2">The sequence shown here is derived from an EMBL/GenBank/DDBJ whole genome shotgun (WGS) entry which is preliminary data.</text>
</comment>
<dbReference type="Proteomes" id="UP000520198">
    <property type="component" value="Unassembled WGS sequence"/>
</dbReference>
<evidence type="ECO:0000259" key="1">
    <source>
        <dbReference type="PROSITE" id="PS50931"/>
    </source>
</evidence>
<dbReference type="Gene3D" id="1.10.10.10">
    <property type="entry name" value="Winged helix-like DNA-binding domain superfamily/Winged helix DNA-binding domain"/>
    <property type="match status" value="1"/>
</dbReference>
<dbReference type="InterPro" id="IPR000847">
    <property type="entry name" value="LysR_HTH_N"/>
</dbReference>
<protein>
    <submittedName>
        <fullName evidence="2">LysR family transcriptional regulator</fullName>
    </submittedName>
</protein>
<name>A0A7Y6QBI6_9HYPH</name>
<dbReference type="Pfam" id="PF00126">
    <property type="entry name" value="HTH_1"/>
    <property type="match status" value="1"/>
</dbReference>